<reference evidence="1" key="1">
    <citation type="submission" date="2020-04" db="EMBL/GenBank/DDBJ databases">
        <authorList>
            <person name="Chiriac C."/>
            <person name="Salcher M."/>
            <person name="Ghai R."/>
            <person name="Kavagutti S V."/>
        </authorList>
    </citation>
    <scope>NUCLEOTIDE SEQUENCE</scope>
</reference>
<proteinExistence type="predicted"/>
<organism evidence="1">
    <name type="scientific">uncultured Caudovirales phage</name>
    <dbReference type="NCBI Taxonomy" id="2100421"/>
    <lineage>
        <taxon>Viruses</taxon>
        <taxon>Duplodnaviria</taxon>
        <taxon>Heunggongvirae</taxon>
        <taxon>Uroviricota</taxon>
        <taxon>Caudoviricetes</taxon>
        <taxon>Peduoviridae</taxon>
        <taxon>Maltschvirus</taxon>
        <taxon>Maltschvirus maltsch</taxon>
    </lineage>
</organism>
<evidence type="ECO:0000313" key="1">
    <source>
        <dbReference type="EMBL" id="CAB4158094.1"/>
    </source>
</evidence>
<feature type="non-terminal residue" evidence="1">
    <location>
        <position position="1"/>
    </location>
</feature>
<accession>A0A6J5NSF2</accession>
<sequence length="87" mass="8755">TTTTTTLYTVPSSTTTVVTEVMVVNTAGAAGTFTMALDDVSIATTVSVGAFDSTVIPLKQVLTAAKTIKGGASATTINFHISGVEIS</sequence>
<gene>
    <name evidence="1" type="ORF">UFOVP696_1</name>
</gene>
<name>A0A6J5NSF2_9CAUD</name>
<protein>
    <submittedName>
        <fullName evidence="1">Uncharacterized protein</fullName>
    </submittedName>
</protein>
<dbReference type="EMBL" id="LR796666">
    <property type="protein sequence ID" value="CAB4158094.1"/>
    <property type="molecule type" value="Genomic_DNA"/>
</dbReference>